<comment type="caution">
    <text evidence="1">The sequence shown here is derived from an EMBL/GenBank/DDBJ whole genome shotgun (WGS) entry which is preliminary data.</text>
</comment>
<evidence type="ECO:0000313" key="1">
    <source>
        <dbReference type="EMBL" id="KAI5674436.1"/>
    </source>
</evidence>
<dbReference type="Proteomes" id="UP001060085">
    <property type="component" value="Linkage Group LG03"/>
</dbReference>
<gene>
    <name evidence="1" type="ORF">M9H77_14800</name>
</gene>
<organism evidence="1 2">
    <name type="scientific">Catharanthus roseus</name>
    <name type="common">Madagascar periwinkle</name>
    <name type="synonym">Vinca rosea</name>
    <dbReference type="NCBI Taxonomy" id="4058"/>
    <lineage>
        <taxon>Eukaryota</taxon>
        <taxon>Viridiplantae</taxon>
        <taxon>Streptophyta</taxon>
        <taxon>Embryophyta</taxon>
        <taxon>Tracheophyta</taxon>
        <taxon>Spermatophyta</taxon>
        <taxon>Magnoliopsida</taxon>
        <taxon>eudicotyledons</taxon>
        <taxon>Gunneridae</taxon>
        <taxon>Pentapetalae</taxon>
        <taxon>asterids</taxon>
        <taxon>lamiids</taxon>
        <taxon>Gentianales</taxon>
        <taxon>Apocynaceae</taxon>
        <taxon>Rauvolfioideae</taxon>
        <taxon>Vinceae</taxon>
        <taxon>Catharanthinae</taxon>
        <taxon>Catharanthus</taxon>
    </lineage>
</organism>
<protein>
    <submittedName>
        <fullName evidence="1">Uncharacterized protein</fullName>
    </submittedName>
</protein>
<name>A0ACC0BP57_CATRO</name>
<sequence length="239" mass="27247">MDWYSWLSKTNLDPSLTYEYGLSFTRNELQKEDLVYFNHEFLLSLGINVAKHRLEILKLSRKELEGSGSNSRNPNGLWKLILAFNKTKKLFSKKITKLGFHKNSNQDYDFPQNPTWSGALRRLSSTKEHKNVMKSGPLDRRILQEKMMMTNKCLSISGPLDGALQEKFMAVNWSPVRGGFIDGKWREKSVGIGGRRSPARVYGQQSPLPCHYYGGGNLGGIDDGTHSLWSLMFQDLKPT</sequence>
<evidence type="ECO:0000313" key="2">
    <source>
        <dbReference type="Proteomes" id="UP001060085"/>
    </source>
</evidence>
<accession>A0ACC0BP57</accession>
<dbReference type="EMBL" id="CM044703">
    <property type="protein sequence ID" value="KAI5674436.1"/>
    <property type="molecule type" value="Genomic_DNA"/>
</dbReference>
<reference evidence="2" key="1">
    <citation type="journal article" date="2023" name="Nat. Plants">
        <title>Single-cell RNA sequencing provides a high-resolution roadmap for understanding the multicellular compartmentation of specialized metabolism.</title>
        <authorList>
            <person name="Sun S."/>
            <person name="Shen X."/>
            <person name="Li Y."/>
            <person name="Li Y."/>
            <person name="Wang S."/>
            <person name="Li R."/>
            <person name="Zhang H."/>
            <person name="Shen G."/>
            <person name="Guo B."/>
            <person name="Wei J."/>
            <person name="Xu J."/>
            <person name="St-Pierre B."/>
            <person name="Chen S."/>
            <person name="Sun C."/>
        </authorList>
    </citation>
    <scope>NUCLEOTIDE SEQUENCE [LARGE SCALE GENOMIC DNA]</scope>
</reference>
<keyword evidence="2" id="KW-1185">Reference proteome</keyword>
<proteinExistence type="predicted"/>